<sequence>MRFPIVLLESRQKYRYKIWSLFVHPLYVIELIKNLGGDFMAVTHYSVYRSEHYKRVKQAIDNATEHNTINVSKRYYSNTPELSENKTFVHYLLDELIEQFGENYYYRTEVVESLNPVKSQIHKQLEADQLSITGFEQLFEINVRYIKNLYPARFKSFETIDELFVYLMRFPTISYMFDCEVYNKKDAIKKLTLINDNHL</sequence>
<accession>A0AAX3U792</accession>
<dbReference type="AlphaFoldDB" id="A0AAX3U792"/>
<dbReference type="Proteomes" id="UP001239257">
    <property type="component" value="Chromosome 2"/>
</dbReference>
<protein>
    <submittedName>
        <fullName evidence="1">Uncharacterized protein</fullName>
    </submittedName>
</protein>
<evidence type="ECO:0000313" key="2">
    <source>
        <dbReference type="Proteomes" id="UP001239257"/>
    </source>
</evidence>
<proteinExistence type="predicted"/>
<organism evidence="1 2">
    <name type="scientific">Vibrio aestuarianus</name>
    <dbReference type="NCBI Taxonomy" id="28171"/>
    <lineage>
        <taxon>Bacteria</taxon>
        <taxon>Pseudomonadati</taxon>
        <taxon>Pseudomonadota</taxon>
        <taxon>Gammaproteobacteria</taxon>
        <taxon>Vibrionales</taxon>
        <taxon>Vibrionaceae</taxon>
        <taxon>Vibrio</taxon>
    </lineage>
</organism>
<dbReference type="EMBL" id="CP118710">
    <property type="protein sequence ID" value="WGK83294.1"/>
    <property type="molecule type" value="Genomic_DNA"/>
</dbReference>
<gene>
    <name evidence="1" type="ORF">PYE51_18240</name>
</gene>
<name>A0AAX3U792_9VIBR</name>
<dbReference type="RefSeq" id="WP_301066850.1">
    <property type="nucleotide sequence ID" value="NZ_CP118710.1"/>
</dbReference>
<reference evidence="1" key="1">
    <citation type="submission" date="2022-02" db="EMBL/GenBank/DDBJ databases">
        <title>Emergence and expansion in Europe of a Vibrio aestuarianus clonal complex pathogenic for oysters.</title>
        <authorList>
            <person name="Mesnil A."/>
            <person name="Travers M.-A."/>
        </authorList>
    </citation>
    <scope>NUCLEOTIDE SEQUENCE</scope>
    <source>
        <strain evidence="1">U29</strain>
    </source>
</reference>
<evidence type="ECO:0000313" key="1">
    <source>
        <dbReference type="EMBL" id="WGK83294.1"/>
    </source>
</evidence>